<dbReference type="Pfam" id="PF00682">
    <property type="entry name" value="HMGL-like"/>
    <property type="match status" value="1"/>
</dbReference>
<dbReference type="PROSITE" id="PS50991">
    <property type="entry name" value="PYR_CT"/>
    <property type="match status" value="1"/>
</dbReference>
<dbReference type="PANTHER" id="PTHR42738:SF15">
    <property type="entry name" value="HYDROXYMETHYLGLUTARYL-COA LYASE"/>
    <property type="match status" value="1"/>
</dbReference>
<dbReference type="GO" id="GO:0004419">
    <property type="term" value="F:hydroxymethylglutaryl-CoA lyase activity"/>
    <property type="evidence" value="ECO:0007669"/>
    <property type="project" value="UniProtKB-EC"/>
</dbReference>
<dbReference type="InterPro" id="IPR013785">
    <property type="entry name" value="Aldolase_TIM"/>
</dbReference>
<comment type="similarity">
    <text evidence="2">Belongs to the HMG-CoA lyase family.</text>
</comment>
<dbReference type="NCBIfam" id="NF004283">
    <property type="entry name" value="PRK05692.1"/>
    <property type="match status" value="1"/>
</dbReference>
<protein>
    <recommendedName>
        <fullName evidence="3">hydroxymethylglutaryl-CoA lyase</fullName>
        <ecNumber evidence="3">4.1.3.4</ecNumber>
    </recommendedName>
</protein>
<evidence type="ECO:0000313" key="8">
    <source>
        <dbReference type="EMBL" id="CAI9099551.1"/>
    </source>
</evidence>
<evidence type="ECO:0000313" key="9">
    <source>
        <dbReference type="Proteomes" id="UP001161247"/>
    </source>
</evidence>
<evidence type="ECO:0000256" key="3">
    <source>
        <dbReference type="ARBA" id="ARBA00012910"/>
    </source>
</evidence>
<dbReference type="InterPro" id="IPR043594">
    <property type="entry name" value="HMGL"/>
</dbReference>
<dbReference type="InterPro" id="IPR000891">
    <property type="entry name" value="PYR_CT"/>
</dbReference>
<dbReference type="FunFam" id="3.20.20.70:FF:000038">
    <property type="entry name" value="Hydroxymethylglutaryl-CoA lyase, mitochondrial"/>
    <property type="match status" value="1"/>
</dbReference>
<dbReference type="CDD" id="cd07938">
    <property type="entry name" value="DRE_TIM_HMGL"/>
    <property type="match status" value="1"/>
</dbReference>
<evidence type="ECO:0000256" key="1">
    <source>
        <dbReference type="ARBA" id="ARBA00005143"/>
    </source>
</evidence>
<dbReference type="AlphaFoldDB" id="A0AAV1CV58"/>
<proteinExistence type="inferred from homology"/>
<dbReference type="EMBL" id="OX459120">
    <property type="protein sequence ID" value="CAI9099551.1"/>
    <property type="molecule type" value="Genomic_DNA"/>
</dbReference>
<name>A0AAV1CV58_OLDCO</name>
<keyword evidence="9" id="KW-1185">Reference proteome</keyword>
<dbReference type="GO" id="GO:0046872">
    <property type="term" value="F:metal ion binding"/>
    <property type="evidence" value="ECO:0007669"/>
    <property type="project" value="UniProtKB-KW"/>
</dbReference>
<evidence type="ECO:0000256" key="5">
    <source>
        <dbReference type="ARBA" id="ARBA00023239"/>
    </source>
</evidence>
<keyword evidence="4" id="KW-0479">Metal-binding</keyword>
<comment type="pathway">
    <text evidence="1">Metabolic intermediate metabolism; (S)-3-hydroxy-3-methylglutaryl-CoA degradation; acetoacetate from (S)-3-hydroxy-3-methylglutaryl-CoA: step 1/1.</text>
</comment>
<evidence type="ECO:0000256" key="6">
    <source>
        <dbReference type="ARBA" id="ARBA00049877"/>
    </source>
</evidence>
<reference evidence="8" key="1">
    <citation type="submission" date="2023-03" db="EMBL/GenBank/DDBJ databases">
        <authorList>
            <person name="Julca I."/>
        </authorList>
    </citation>
    <scope>NUCLEOTIDE SEQUENCE</scope>
</reference>
<evidence type="ECO:0000259" key="7">
    <source>
        <dbReference type="PROSITE" id="PS50991"/>
    </source>
</evidence>
<feature type="domain" description="Pyruvate carboxyltransferase" evidence="7">
    <location>
        <begin position="140"/>
        <end position="407"/>
    </location>
</feature>
<comment type="catalytic activity">
    <reaction evidence="6">
        <text>(3S)-3-hydroxy-3-methylglutaryl-CoA = acetoacetate + acetyl-CoA</text>
        <dbReference type="Rhea" id="RHEA:24404"/>
        <dbReference type="ChEBI" id="CHEBI:13705"/>
        <dbReference type="ChEBI" id="CHEBI:43074"/>
        <dbReference type="ChEBI" id="CHEBI:57288"/>
        <dbReference type="EC" id="4.1.3.4"/>
    </reaction>
</comment>
<dbReference type="Proteomes" id="UP001161247">
    <property type="component" value="Chromosome 3"/>
</dbReference>
<gene>
    <name evidence="8" type="ORF">OLC1_LOCUS9552</name>
</gene>
<keyword evidence="5" id="KW-0456">Lyase</keyword>
<sequence>MLAAKAIDKVSKWRSFASHKFSAPLEAYKRPLGANEDCCSGRNAVGCCFSDTLNGVYTMDTDNIERQKGRNYGFPEKHMEDFTRKAAQRNRPKMDRLSNICLNQGHQRVCMMPRNFSSQSNGTPSIDLKSKIPASFPSFVKIVEVGPRDGLQNEKEIVPTAVKVELIKMLVSSGLPVVEATSFVSPKWVPQLADAKDVLEGIRTIEGPKFPVLTPNLKGFEAALAAGAKEVAIFAAASESFSRSNLNCSIEDSLSRYRDVASAAKSRSIPVRGYISCVVGCPVEGAVPPSKVVDVAKELIDMGCNEISLGDTIGVGTPGTVIPMLKAVMEVVPVEKLAVHFHDTYGQALSNILVSLQMGIGIVDSAVSGLGGCPYAKGASGNVATEDVIYMLDGLGVKTNVDLRKVMLAGNFICKHLGRSPGSKVAVALSKIPANASKL</sequence>
<dbReference type="Gene3D" id="3.20.20.70">
    <property type="entry name" value="Aldolase class I"/>
    <property type="match status" value="1"/>
</dbReference>
<dbReference type="GO" id="GO:0006552">
    <property type="term" value="P:L-leucine catabolic process"/>
    <property type="evidence" value="ECO:0007669"/>
    <property type="project" value="TreeGrafter"/>
</dbReference>
<organism evidence="8 9">
    <name type="scientific">Oldenlandia corymbosa var. corymbosa</name>
    <dbReference type="NCBI Taxonomy" id="529605"/>
    <lineage>
        <taxon>Eukaryota</taxon>
        <taxon>Viridiplantae</taxon>
        <taxon>Streptophyta</taxon>
        <taxon>Embryophyta</taxon>
        <taxon>Tracheophyta</taxon>
        <taxon>Spermatophyta</taxon>
        <taxon>Magnoliopsida</taxon>
        <taxon>eudicotyledons</taxon>
        <taxon>Gunneridae</taxon>
        <taxon>Pentapetalae</taxon>
        <taxon>asterids</taxon>
        <taxon>lamiids</taxon>
        <taxon>Gentianales</taxon>
        <taxon>Rubiaceae</taxon>
        <taxon>Rubioideae</taxon>
        <taxon>Spermacoceae</taxon>
        <taxon>Hedyotis-Oldenlandia complex</taxon>
        <taxon>Oldenlandia</taxon>
    </lineage>
</organism>
<evidence type="ECO:0000256" key="2">
    <source>
        <dbReference type="ARBA" id="ARBA00009405"/>
    </source>
</evidence>
<dbReference type="EC" id="4.1.3.4" evidence="3"/>
<dbReference type="PANTHER" id="PTHR42738">
    <property type="entry name" value="HYDROXYMETHYLGLUTARYL-COA LYASE"/>
    <property type="match status" value="1"/>
</dbReference>
<dbReference type="GO" id="GO:0046951">
    <property type="term" value="P:ketone body biosynthetic process"/>
    <property type="evidence" value="ECO:0007669"/>
    <property type="project" value="TreeGrafter"/>
</dbReference>
<accession>A0AAV1CV58</accession>
<evidence type="ECO:0000256" key="4">
    <source>
        <dbReference type="ARBA" id="ARBA00022723"/>
    </source>
</evidence>
<dbReference type="SUPFAM" id="SSF51569">
    <property type="entry name" value="Aldolase"/>
    <property type="match status" value="1"/>
</dbReference>